<accession>A0ABS7SYM8</accession>
<keyword evidence="3" id="KW-1185">Reference proteome</keyword>
<keyword evidence="1" id="KW-0732">Signal</keyword>
<proteinExistence type="predicted"/>
<organism evidence="2 3">
    <name type="scientific">Anaerococcus murdochii</name>
    <dbReference type="NCBI Taxonomy" id="411577"/>
    <lineage>
        <taxon>Bacteria</taxon>
        <taxon>Bacillati</taxon>
        <taxon>Bacillota</taxon>
        <taxon>Tissierellia</taxon>
        <taxon>Tissierellales</taxon>
        <taxon>Peptoniphilaceae</taxon>
        <taxon>Anaerococcus</taxon>
    </lineage>
</organism>
<dbReference type="EMBL" id="JAIPME010000002">
    <property type="protein sequence ID" value="MBZ2386606.1"/>
    <property type="molecule type" value="Genomic_DNA"/>
</dbReference>
<dbReference type="Proteomes" id="UP000734271">
    <property type="component" value="Unassembled WGS sequence"/>
</dbReference>
<gene>
    <name evidence="2" type="ORF">K8P03_04750</name>
</gene>
<reference evidence="2 3" key="1">
    <citation type="submission" date="2021-08" db="EMBL/GenBank/DDBJ databases">
        <title>FDA dAtabase for Regulatory Grade micrObial Sequences (FDA-ARGOS): Supporting development and validation of Infectious Disease Dx tests.</title>
        <authorList>
            <person name="Sproer C."/>
            <person name="Gronow S."/>
            <person name="Severitt S."/>
            <person name="Schroder I."/>
            <person name="Tallon L."/>
            <person name="Sadzewicz L."/>
            <person name="Zhao X."/>
            <person name="Boylan J."/>
            <person name="Ott S."/>
            <person name="Bowen H."/>
            <person name="Vavikolanu K."/>
            <person name="Hazen T."/>
            <person name="Aluvathingal J."/>
            <person name="Nadendla S."/>
            <person name="Lowell S."/>
            <person name="Myers T."/>
            <person name="Yan Y."/>
            <person name="Sichtig H."/>
        </authorList>
    </citation>
    <scope>NUCLEOTIDE SEQUENCE [LARGE SCALE GENOMIC DNA]</scope>
    <source>
        <strain evidence="2 3">FDAARGOS_1460</strain>
    </source>
</reference>
<sequence length="331" mass="37417">MKKFLWILALGLFLSACGKDADKAIDQAKEVEKVSDQDSLTEDDLFFSDFNLVSVMDGEVVSIISDMKNLGDDTYAYPVPLSDDLFVFATGSGGFYTSTLMKIVGKEIKEIYIIKDQEFLPSAKVGDKVYGVFSGNVNLSKFDCISAYGEIDLKTGKTNIFEALKMKDSNGFLQGIGFTDKEIRYIKHNMSGDFPEKLYRLDLSKGYDQEPEEVGNVEGFTWLQSVKYDKDGKDNYEILDVDFDDEGKSYINDIECPSEEGTQFISAGPNIIFQNFIDPEKDPYLFKMDILNFVTGDFVAKDLEAYGYRVFKGKLYYLDKDKKVQVLDGFK</sequence>
<protein>
    <recommendedName>
        <fullName evidence="4">Lipoprotein</fullName>
    </recommendedName>
</protein>
<feature type="signal peptide" evidence="1">
    <location>
        <begin position="1"/>
        <end position="18"/>
    </location>
</feature>
<feature type="chain" id="PRO_5046190113" description="Lipoprotein" evidence="1">
    <location>
        <begin position="19"/>
        <end position="331"/>
    </location>
</feature>
<name>A0ABS7SYM8_9FIRM</name>
<evidence type="ECO:0008006" key="4">
    <source>
        <dbReference type="Google" id="ProtNLM"/>
    </source>
</evidence>
<evidence type="ECO:0000313" key="2">
    <source>
        <dbReference type="EMBL" id="MBZ2386606.1"/>
    </source>
</evidence>
<evidence type="ECO:0000256" key="1">
    <source>
        <dbReference type="SAM" id="SignalP"/>
    </source>
</evidence>
<evidence type="ECO:0000313" key="3">
    <source>
        <dbReference type="Proteomes" id="UP000734271"/>
    </source>
</evidence>
<comment type="caution">
    <text evidence="2">The sequence shown here is derived from an EMBL/GenBank/DDBJ whole genome shotgun (WGS) entry which is preliminary data.</text>
</comment>
<dbReference type="RefSeq" id="WP_223418830.1">
    <property type="nucleotide sequence ID" value="NZ_JAIPME010000002.1"/>
</dbReference>
<dbReference type="PROSITE" id="PS51257">
    <property type="entry name" value="PROKAR_LIPOPROTEIN"/>
    <property type="match status" value="1"/>
</dbReference>